<keyword evidence="1 2" id="KW-0732">Signal</keyword>
<accession>A0A4Y7TGD6</accession>
<feature type="domain" description="Yeast cell wall synthesis Kre9/Knh1-like N-terminal" evidence="3">
    <location>
        <begin position="39"/>
        <end position="124"/>
    </location>
</feature>
<dbReference type="OrthoDB" id="2317741at2759"/>
<dbReference type="Proteomes" id="UP000298030">
    <property type="component" value="Unassembled WGS sequence"/>
</dbReference>
<proteinExistence type="predicted"/>
<sequence>MRFTITAFIFTLLALFSTLVAAAPILEKRDVFVPPIIAPAEGAVWPKGSQQTVSWDVSSPPKQITNTKGRIVLRSVEQERLLLDQPLAEGFDILDGSRSVSVPTDIPAGEYQIVVFGNSGNWGPVFEIVDALNMTPELRIQTDTTK</sequence>
<evidence type="ECO:0000259" key="3">
    <source>
        <dbReference type="Pfam" id="PF10342"/>
    </source>
</evidence>
<comment type="caution">
    <text evidence="4">The sequence shown here is derived from an EMBL/GenBank/DDBJ whole genome shotgun (WGS) entry which is preliminary data.</text>
</comment>
<organism evidence="4 5">
    <name type="scientific">Coprinellus micaceus</name>
    <name type="common">Glistening ink-cap mushroom</name>
    <name type="synonym">Coprinus micaceus</name>
    <dbReference type="NCBI Taxonomy" id="71717"/>
    <lineage>
        <taxon>Eukaryota</taxon>
        <taxon>Fungi</taxon>
        <taxon>Dikarya</taxon>
        <taxon>Basidiomycota</taxon>
        <taxon>Agaricomycotina</taxon>
        <taxon>Agaricomycetes</taxon>
        <taxon>Agaricomycetidae</taxon>
        <taxon>Agaricales</taxon>
        <taxon>Agaricineae</taxon>
        <taxon>Psathyrellaceae</taxon>
        <taxon>Coprinellus</taxon>
    </lineage>
</organism>
<evidence type="ECO:0000256" key="1">
    <source>
        <dbReference type="ARBA" id="ARBA00022729"/>
    </source>
</evidence>
<name>A0A4Y7TGD6_COPMI</name>
<keyword evidence="5" id="KW-1185">Reference proteome</keyword>
<protein>
    <recommendedName>
        <fullName evidence="3">Yeast cell wall synthesis Kre9/Knh1-like N-terminal domain-containing protein</fullName>
    </recommendedName>
</protein>
<evidence type="ECO:0000313" key="5">
    <source>
        <dbReference type="Proteomes" id="UP000298030"/>
    </source>
</evidence>
<dbReference type="Pfam" id="PF10342">
    <property type="entry name" value="Kre9_KNH"/>
    <property type="match status" value="1"/>
</dbReference>
<dbReference type="InterPro" id="IPR018466">
    <property type="entry name" value="Kre9/Knh1-like_N"/>
</dbReference>
<dbReference type="EMBL" id="QPFP01000013">
    <property type="protein sequence ID" value="TEB33216.1"/>
    <property type="molecule type" value="Genomic_DNA"/>
</dbReference>
<feature type="chain" id="PRO_5021214427" description="Yeast cell wall synthesis Kre9/Knh1-like N-terminal domain-containing protein" evidence="2">
    <location>
        <begin position="23"/>
        <end position="146"/>
    </location>
</feature>
<gene>
    <name evidence="4" type="ORF">FA13DRAFT_1708580</name>
</gene>
<evidence type="ECO:0000256" key="2">
    <source>
        <dbReference type="SAM" id="SignalP"/>
    </source>
</evidence>
<dbReference type="AlphaFoldDB" id="A0A4Y7TGD6"/>
<feature type="signal peptide" evidence="2">
    <location>
        <begin position="1"/>
        <end position="22"/>
    </location>
</feature>
<evidence type="ECO:0000313" key="4">
    <source>
        <dbReference type="EMBL" id="TEB33216.1"/>
    </source>
</evidence>
<reference evidence="4 5" key="1">
    <citation type="journal article" date="2019" name="Nat. Ecol. Evol.">
        <title>Megaphylogeny resolves global patterns of mushroom evolution.</title>
        <authorList>
            <person name="Varga T."/>
            <person name="Krizsan K."/>
            <person name="Foldi C."/>
            <person name="Dima B."/>
            <person name="Sanchez-Garcia M."/>
            <person name="Sanchez-Ramirez S."/>
            <person name="Szollosi G.J."/>
            <person name="Szarkandi J.G."/>
            <person name="Papp V."/>
            <person name="Albert L."/>
            <person name="Andreopoulos W."/>
            <person name="Angelini C."/>
            <person name="Antonin V."/>
            <person name="Barry K.W."/>
            <person name="Bougher N.L."/>
            <person name="Buchanan P."/>
            <person name="Buyck B."/>
            <person name="Bense V."/>
            <person name="Catcheside P."/>
            <person name="Chovatia M."/>
            <person name="Cooper J."/>
            <person name="Damon W."/>
            <person name="Desjardin D."/>
            <person name="Finy P."/>
            <person name="Geml J."/>
            <person name="Haridas S."/>
            <person name="Hughes K."/>
            <person name="Justo A."/>
            <person name="Karasinski D."/>
            <person name="Kautmanova I."/>
            <person name="Kiss B."/>
            <person name="Kocsube S."/>
            <person name="Kotiranta H."/>
            <person name="LaButti K.M."/>
            <person name="Lechner B.E."/>
            <person name="Liimatainen K."/>
            <person name="Lipzen A."/>
            <person name="Lukacs Z."/>
            <person name="Mihaltcheva S."/>
            <person name="Morgado L.N."/>
            <person name="Niskanen T."/>
            <person name="Noordeloos M.E."/>
            <person name="Ohm R.A."/>
            <person name="Ortiz-Santana B."/>
            <person name="Ovrebo C."/>
            <person name="Racz N."/>
            <person name="Riley R."/>
            <person name="Savchenko A."/>
            <person name="Shiryaev A."/>
            <person name="Soop K."/>
            <person name="Spirin V."/>
            <person name="Szebenyi C."/>
            <person name="Tomsovsky M."/>
            <person name="Tulloss R.E."/>
            <person name="Uehling J."/>
            <person name="Grigoriev I.V."/>
            <person name="Vagvolgyi C."/>
            <person name="Papp T."/>
            <person name="Martin F.M."/>
            <person name="Miettinen O."/>
            <person name="Hibbett D.S."/>
            <person name="Nagy L.G."/>
        </authorList>
    </citation>
    <scope>NUCLEOTIDE SEQUENCE [LARGE SCALE GENOMIC DNA]</scope>
    <source>
        <strain evidence="4 5">FP101781</strain>
    </source>
</reference>